<evidence type="ECO:0000313" key="3">
    <source>
        <dbReference type="Proteomes" id="UP001215280"/>
    </source>
</evidence>
<protein>
    <submittedName>
        <fullName evidence="2">Uncharacterized protein</fullName>
    </submittedName>
</protein>
<sequence>MAMPPRDSNLGWYQSTKARRKAALRVFLLLVKFSPSIPDHCTYPRSSSLLPPPSAEHHADLPLPPSSKGRLTPHRAPRPTLFDAGPSLHRARSTSTSPALRT</sequence>
<gene>
    <name evidence="2" type="ORF">DFH07DRAFT_960873</name>
</gene>
<comment type="caution">
    <text evidence="2">The sequence shown here is derived from an EMBL/GenBank/DDBJ whole genome shotgun (WGS) entry which is preliminary data.</text>
</comment>
<evidence type="ECO:0000256" key="1">
    <source>
        <dbReference type="SAM" id="MobiDB-lite"/>
    </source>
</evidence>
<keyword evidence="3" id="KW-1185">Reference proteome</keyword>
<feature type="compositionally biased region" description="Polar residues" evidence="1">
    <location>
        <begin position="93"/>
        <end position="102"/>
    </location>
</feature>
<proteinExistence type="predicted"/>
<dbReference type="AlphaFoldDB" id="A0AAD7IZE3"/>
<accession>A0AAD7IZE3</accession>
<dbReference type="Proteomes" id="UP001215280">
    <property type="component" value="Unassembled WGS sequence"/>
</dbReference>
<dbReference type="EMBL" id="JARJLG010000077">
    <property type="protein sequence ID" value="KAJ7751817.1"/>
    <property type="molecule type" value="Genomic_DNA"/>
</dbReference>
<organism evidence="2 3">
    <name type="scientific">Mycena maculata</name>
    <dbReference type="NCBI Taxonomy" id="230809"/>
    <lineage>
        <taxon>Eukaryota</taxon>
        <taxon>Fungi</taxon>
        <taxon>Dikarya</taxon>
        <taxon>Basidiomycota</taxon>
        <taxon>Agaricomycotina</taxon>
        <taxon>Agaricomycetes</taxon>
        <taxon>Agaricomycetidae</taxon>
        <taxon>Agaricales</taxon>
        <taxon>Marasmiineae</taxon>
        <taxon>Mycenaceae</taxon>
        <taxon>Mycena</taxon>
    </lineage>
</organism>
<reference evidence="2" key="1">
    <citation type="submission" date="2023-03" db="EMBL/GenBank/DDBJ databases">
        <title>Massive genome expansion in bonnet fungi (Mycena s.s.) driven by repeated elements and novel gene families across ecological guilds.</title>
        <authorList>
            <consortium name="Lawrence Berkeley National Laboratory"/>
            <person name="Harder C.B."/>
            <person name="Miyauchi S."/>
            <person name="Viragh M."/>
            <person name="Kuo A."/>
            <person name="Thoen E."/>
            <person name="Andreopoulos B."/>
            <person name="Lu D."/>
            <person name="Skrede I."/>
            <person name="Drula E."/>
            <person name="Henrissat B."/>
            <person name="Morin E."/>
            <person name="Kohler A."/>
            <person name="Barry K."/>
            <person name="LaButti K."/>
            <person name="Morin E."/>
            <person name="Salamov A."/>
            <person name="Lipzen A."/>
            <person name="Mereny Z."/>
            <person name="Hegedus B."/>
            <person name="Baldrian P."/>
            <person name="Stursova M."/>
            <person name="Weitz H."/>
            <person name="Taylor A."/>
            <person name="Grigoriev I.V."/>
            <person name="Nagy L.G."/>
            <person name="Martin F."/>
            <person name="Kauserud H."/>
        </authorList>
    </citation>
    <scope>NUCLEOTIDE SEQUENCE</scope>
    <source>
        <strain evidence="2">CBHHK188m</strain>
    </source>
</reference>
<name>A0AAD7IZE3_9AGAR</name>
<evidence type="ECO:0000313" key="2">
    <source>
        <dbReference type="EMBL" id="KAJ7751817.1"/>
    </source>
</evidence>
<feature type="region of interest" description="Disordered" evidence="1">
    <location>
        <begin position="36"/>
        <end position="102"/>
    </location>
</feature>